<dbReference type="AlphaFoldDB" id="A0A371GFP7"/>
<accession>A0A371GFP7</accession>
<evidence type="ECO:0000313" key="2">
    <source>
        <dbReference type="EMBL" id="RDX89387.1"/>
    </source>
</evidence>
<proteinExistence type="predicted"/>
<gene>
    <name evidence="2" type="ORF">CR513_28895</name>
</gene>
<comment type="caution">
    <text evidence="2">The sequence shown here is derived from an EMBL/GenBank/DDBJ whole genome shotgun (WGS) entry which is preliminary data.</text>
</comment>
<dbReference type="EMBL" id="QJKJ01005686">
    <property type="protein sequence ID" value="RDX89387.1"/>
    <property type="molecule type" value="Genomic_DNA"/>
</dbReference>
<sequence>MNPNNKQFQQNLNAMIQDLKTMTIPNPKGNASVVSLRSCTELPQTAPQQKPKPTDAESEPDADSLMPQQARSVPLPFPNWTLSTRKAKTDEDLLKMFYRIKINIPLLDAIKQIPKYAKFRKELCMHKRKNMEGEVELGGVVSALTKNEEVTTRSHQTLPKKCQDLKIFSVLCTIGECTFVSAMLDLGASINVMATSIYKSLNFGDLEPTGMTIQLANRIIMQPLGVLEVVLVHVNELIFRANFYVLDMEDEASGKGSTLIMGRPFLMTARTKIDVHAGMLSMEFNDNLVQFNIFEAMKHPTEDPSLFGIDVIDELVVNYMQLEAGSAEFQILLKTLIPTLVTIWKPSPIRASQVPNPNRVGQLKPRAANDASPLHSPPVELKLLSSHLKHVYLDNDQQFPIIIANNLYQEQEERLMQEEAHPIRQQQRRLNLTILDVVKKEVTKLLAAEIVYPISNS</sequence>
<keyword evidence="3" id="KW-1185">Reference proteome</keyword>
<evidence type="ECO:0000256" key="1">
    <source>
        <dbReference type="SAM" id="MobiDB-lite"/>
    </source>
</evidence>
<feature type="non-terminal residue" evidence="2">
    <location>
        <position position="1"/>
    </location>
</feature>
<protein>
    <recommendedName>
        <fullName evidence="4">Aspartic peptidase DDI1-type domain-containing protein</fullName>
    </recommendedName>
</protein>
<reference evidence="2" key="1">
    <citation type="submission" date="2018-05" db="EMBL/GenBank/DDBJ databases">
        <title>Draft genome of Mucuna pruriens seed.</title>
        <authorList>
            <person name="Nnadi N.E."/>
            <person name="Vos R."/>
            <person name="Hasami M.H."/>
            <person name="Devisetty U.K."/>
            <person name="Aguiy J.C."/>
        </authorList>
    </citation>
    <scope>NUCLEOTIDE SEQUENCE [LARGE SCALE GENOMIC DNA]</scope>
    <source>
        <strain evidence="2">JCA_2017</strain>
    </source>
</reference>
<evidence type="ECO:0000313" key="3">
    <source>
        <dbReference type="Proteomes" id="UP000257109"/>
    </source>
</evidence>
<feature type="region of interest" description="Disordered" evidence="1">
    <location>
        <begin position="23"/>
        <end position="77"/>
    </location>
</feature>
<feature type="compositionally biased region" description="Polar residues" evidence="1">
    <location>
        <begin position="32"/>
        <end position="42"/>
    </location>
</feature>
<dbReference type="PANTHER" id="PTHR33067">
    <property type="entry name" value="RNA-DIRECTED DNA POLYMERASE-RELATED"/>
    <property type="match status" value="1"/>
</dbReference>
<dbReference type="OrthoDB" id="778454at2759"/>
<name>A0A371GFP7_MUCPR</name>
<dbReference type="InterPro" id="IPR021109">
    <property type="entry name" value="Peptidase_aspartic_dom_sf"/>
</dbReference>
<dbReference type="Proteomes" id="UP000257109">
    <property type="component" value="Unassembled WGS sequence"/>
</dbReference>
<dbReference type="Gene3D" id="2.40.70.10">
    <property type="entry name" value="Acid Proteases"/>
    <property type="match status" value="1"/>
</dbReference>
<dbReference type="CDD" id="cd00303">
    <property type="entry name" value="retropepsin_like"/>
    <property type="match status" value="1"/>
</dbReference>
<organism evidence="2 3">
    <name type="scientific">Mucuna pruriens</name>
    <name type="common">Velvet bean</name>
    <name type="synonym">Dolichos pruriens</name>
    <dbReference type="NCBI Taxonomy" id="157652"/>
    <lineage>
        <taxon>Eukaryota</taxon>
        <taxon>Viridiplantae</taxon>
        <taxon>Streptophyta</taxon>
        <taxon>Embryophyta</taxon>
        <taxon>Tracheophyta</taxon>
        <taxon>Spermatophyta</taxon>
        <taxon>Magnoliopsida</taxon>
        <taxon>eudicotyledons</taxon>
        <taxon>Gunneridae</taxon>
        <taxon>Pentapetalae</taxon>
        <taxon>rosids</taxon>
        <taxon>fabids</taxon>
        <taxon>Fabales</taxon>
        <taxon>Fabaceae</taxon>
        <taxon>Papilionoideae</taxon>
        <taxon>50 kb inversion clade</taxon>
        <taxon>NPAAA clade</taxon>
        <taxon>indigoferoid/millettioid clade</taxon>
        <taxon>Phaseoleae</taxon>
        <taxon>Mucuna</taxon>
    </lineage>
</organism>
<dbReference type="Gene3D" id="3.10.10.10">
    <property type="entry name" value="HIV Type 1 Reverse Transcriptase, subunit A, domain 1"/>
    <property type="match status" value="1"/>
</dbReference>
<dbReference type="PANTHER" id="PTHR33067:SF9">
    <property type="entry name" value="RNA-DIRECTED DNA POLYMERASE"/>
    <property type="match status" value="1"/>
</dbReference>
<evidence type="ECO:0008006" key="4">
    <source>
        <dbReference type="Google" id="ProtNLM"/>
    </source>
</evidence>